<keyword evidence="2" id="KW-1185">Reference proteome</keyword>
<comment type="caution">
    <text evidence="1">The sequence shown here is derived from an EMBL/GenBank/DDBJ whole genome shotgun (WGS) entry which is preliminary data.</text>
</comment>
<protein>
    <recommendedName>
        <fullName evidence="3">Ribosomal protein L32</fullName>
    </recommendedName>
</protein>
<evidence type="ECO:0000313" key="1">
    <source>
        <dbReference type="EMBL" id="CAL1284174.1"/>
    </source>
</evidence>
<sequence>MKVQVVIKNLKENYYLETIQPKICFVFSQPIFGKRPNTKYSAKEPNRPNVE</sequence>
<evidence type="ECO:0008006" key="3">
    <source>
        <dbReference type="Google" id="ProtNLM"/>
    </source>
</evidence>
<reference evidence="1 2" key="1">
    <citation type="submission" date="2024-04" db="EMBL/GenBank/DDBJ databases">
        <authorList>
            <person name="Rising A."/>
            <person name="Reimegard J."/>
            <person name="Sonavane S."/>
            <person name="Akerstrom W."/>
            <person name="Nylinder S."/>
            <person name="Hedman E."/>
            <person name="Kallberg Y."/>
        </authorList>
    </citation>
    <scope>NUCLEOTIDE SEQUENCE [LARGE SCALE GENOMIC DNA]</scope>
</reference>
<name>A0AAV2ALV5_9ARAC</name>
<gene>
    <name evidence="1" type="ORF">LARSCL_LOCUS13005</name>
</gene>
<dbReference type="EMBL" id="CAXIEN010000176">
    <property type="protein sequence ID" value="CAL1284174.1"/>
    <property type="molecule type" value="Genomic_DNA"/>
</dbReference>
<dbReference type="AlphaFoldDB" id="A0AAV2ALV5"/>
<dbReference type="Proteomes" id="UP001497382">
    <property type="component" value="Unassembled WGS sequence"/>
</dbReference>
<accession>A0AAV2ALV5</accession>
<organism evidence="1 2">
    <name type="scientific">Larinioides sclopetarius</name>
    <dbReference type="NCBI Taxonomy" id="280406"/>
    <lineage>
        <taxon>Eukaryota</taxon>
        <taxon>Metazoa</taxon>
        <taxon>Ecdysozoa</taxon>
        <taxon>Arthropoda</taxon>
        <taxon>Chelicerata</taxon>
        <taxon>Arachnida</taxon>
        <taxon>Araneae</taxon>
        <taxon>Araneomorphae</taxon>
        <taxon>Entelegynae</taxon>
        <taxon>Araneoidea</taxon>
        <taxon>Araneidae</taxon>
        <taxon>Larinioides</taxon>
    </lineage>
</organism>
<evidence type="ECO:0000313" key="2">
    <source>
        <dbReference type="Proteomes" id="UP001497382"/>
    </source>
</evidence>
<proteinExistence type="predicted"/>